<evidence type="ECO:0000313" key="2">
    <source>
        <dbReference type="Proteomes" id="UP000006718"/>
    </source>
</evidence>
<reference evidence="1" key="3">
    <citation type="submission" date="2025-08" db="UniProtKB">
        <authorList>
            <consortium name="Ensembl"/>
        </authorList>
    </citation>
    <scope>IDENTIFICATION</scope>
    <source>
        <strain evidence="1">17573</strain>
    </source>
</reference>
<keyword evidence="2" id="KW-1185">Reference proteome</keyword>
<evidence type="ECO:0000313" key="1">
    <source>
        <dbReference type="Ensembl" id="ENSMMUP00000074836.1"/>
    </source>
</evidence>
<sequence length="86" mass="9397">MRVIAGLPLRLVTLPCWGPTGETEQVEGLPVCPPWPASLPLLCVWEHLARAGWAASDPEAWPNLATQNHLASADQSFCRILIVRSN</sequence>
<organism evidence="1 2">
    <name type="scientific">Macaca mulatta</name>
    <name type="common">Rhesus macaque</name>
    <dbReference type="NCBI Taxonomy" id="9544"/>
    <lineage>
        <taxon>Eukaryota</taxon>
        <taxon>Metazoa</taxon>
        <taxon>Chordata</taxon>
        <taxon>Craniata</taxon>
        <taxon>Vertebrata</taxon>
        <taxon>Euteleostomi</taxon>
        <taxon>Mammalia</taxon>
        <taxon>Eutheria</taxon>
        <taxon>Euarchontoglires</taxon>
        <taxon>Primates</taxon>
        <taxon>Haplorrhini</taxon>
        <taxon>Catarrhini</taxon>
        <taxon>Cercopithecidae</taxon>
        <taxon>Cercopithecinae</taxon>
        <taxon>Macaca</taxon>
    </lineage>
</organism>
<proteinExistence type="predicted"/>
<accession>A0A5F8ACZ4</accession>
<dbReference type="Bgee" id="ENSMMUG00000052220">
    <property type="expression patterns" value="Expressed in liver and 20 other cell types or tissues"/>
</dbReference>
<protein>
    <submittedName>
        <fullName evidence="1">Uncharacterized protein</fullName>
    </submittedName>
</protein>
<reference evidence="2" key="1">
    <citation type="journal article" date="2007" name="Science">
        <title>Evolutionary and biomedical insights from the rhesus macaque genome.</title>
        <authorList>
            <person name="Gibbs R.A."/>
            <person name="Rogers J."/>
            <person name="Katze M.G."/>
            <person name="Bumgarner R."/>
            <person name="Weinstock G.M."/>
            <person name="Mardis E.R."/>
            <person name="Remington K.A."/>
            <person name="Strausberg R.L."/>
            <person name="Venter J.C."/>
            <person name="Wilson R.K."/>
            <person name="Batzer M.A."/>
            <person name="Bustamante C.D."/>
            <person name="Eichler E.E."/>
            <person name="Hahn M.W."/>
            <person name="Hardison R.C."/>
            <person name="Makova K.D."/>
            <person name="Miller W."/>
            <person name="Milosavljevic A."/>
            <person name="Palermo R.E."/>
            <person name="Siepel A."/>
            <person name="Sikela J.M."/>
            <person name="Attaway T."/>
            <person name="Bell S."/>
            <person name="Bernard K.E."/>
            <person name="Buhay C.J."/>
            <person name="Chandrabose M.N."/>
            <person name="Dao M."/>
            <person name="Davis C."/>
            <person name="Delehaunty K.D."/>
            <person name="Ding Y."/>
            <person name="Dinh H.H."/>
            <person name="Dugan-Rocha S."/>
            <person name="Fulton L.A."/>
            <person name="Gabisi R.A."/>
            <person name="Garner T.T."/>
            <person name="Godfrey J."/>
            <person name="Hawes A.C."/>
            <person name="Hernandez J."/>
            <person name="Hines S."/>
            <person name="Holder M."/>
            <person name="Hume J."/>
            <person name="Jhangiani S.N."/>
            <person name="Joshi V."/>
            <person name="Khan Z.M."/>
            <person name="Kirkness E.F."/>
            <person name="Cree A."/>
            <person name="Fowler R.G."/>
            <person name="Lee S."/>
            <person name="Lewis L.R."/>
            <person name="Li Z."/>
            <person name="Liu Y.-S."/>
            <person name="Moore S.M."/>
            <person name="Muzny D."/>
            <person name="Nazareth L.V."/>
            <person name="Ngo D.N."/>
            <person name="Okwuonu G.O."/>
            <person name="Pai G."/>
            <person name="Parker D."/>
            <person name="Paul H.A."/>
            <person name="Pfannkoch C."/>
            <person name="Pohl C.S."/>
            <person name="Rogers Y.-H.C."/>
            <person name="Ruiz S.J."/>
            <person name="Sabo A."/>
            <person name="Santibanez J."/>
            <person name="Schneider B.W."/>
            <person name="Smith S.M."/>
            <person name="Sodergren E."/>
            <person name="Svatek A.F."/>
            <person name="Utterback T.R."/>
            <person name="Vattathil S."/>
            <person name="Warren W."/>
            <person name="White C.S."/>
            <person name="Chinwalla A.T."/>
            <person name="Feng Y."/>
            <person name="Halpern A.L."/>
            <person name="Hillier L.W."/>
            <person name="Huang X."/>
            <person name="Minx P."/>
            <person name="Nelson J.O."/>
            <person name="Pepin K.H."/>
            <person name="Qin X."/>
            <person name="Sutton G.G."/>
            <person name="Venter E."/>
            <person name="Walenz B.P."/>
            <person name="Wallis J.W."/>
            <person name="Worley K.C."/>
            <person name="Yang S.-P."/>
            <person name="Jones S.M."/>
            <person name="Marra M.A."/>
            <person name="Rocchi M."/>
            <person name="Schein J.E."/>
            <person name="Baertsch R."/>
            <person name="Clarke L."/>
            <person name="Csuros M."/>
            <person name="Glasscock J."/>
            <person name="Harris R.A."/>
            <person name="Havlak P."/>
            <person name="Jackson A.R."/>
            <person name="Jiang H."/>
            <person name="Liu Y."/>
            <person name="Messina D.N."/>
            <person name="Shen Y."/>
            <person name="Song H.X.-Z."/>
            <person name="Wylie T."/>
            <person name="Zhang L."/>
            <person name="Birney E."/>
            <person name="Han K."/>
            <person name="Konkel M.K."/>
            <person name="Lee J."/>
            <person name="Smit A.F.A."/>
            <person name="Ullmer B."/>
            <person name="Wang H."/>
            <person name="Xing J."/>
            <person name="Burhans R."/>
            <person name="Cheng Z."/>
            <person name="Karro J.E."/>
            <person name="Ma J."/>
            <person name="Raney B."/>
            <person name="She X."/>
            <person name="Cox M.J."/>
            <person name="Demuth J.P."/>
            <person name="Dumas L.J."/>
            <person name="Han S.-G."/>
            <person name="Hopkins J."/>
            <person name="Karimpour-Fard A."/>
            <person name="Kim Y.H."/>
            <person name="Pollack J.R."/>
            <person name="Vinar T."/>
            <person name="Addo-Quaye C."/>
            <person name="Degenhardt J."/>
            <person name="Denby A."/>
            <person name="Hubisz M.J."/>
            <person name="Indap A."/>
            <person name="Kosiol C."/>
            <person name="Lahn B.T."/>
            <person name="Lawson H.A."/>
            <person name="Marklein A."/>
            <person name="Nielsen R."/>
            <person name="Vallender E.J."/>
            <person name="Clark A.G."/>
            <person name="Ferguson B."/>
            <person name="Hernandez R.D."/>
            <person name="Hirani K."/>
            <person name="Kehrer-Sawatzki H."/>
            <person name="Kolb J."/>
            <person name="Patil S."/>
            <person name="Pu L.-L."/>
            <person name="Ren Y."/>
            <person name="Smith D.G."/>
            <person name="Wheeler D.A."/>
            <person name="Schenck I."/>
            <person name="Ball E.V."/>
            <person name="Chen R."/>
            <person name="Cooper D.N."/>
            <person name="Giardine B."/>
            <person name="Hsu F."/>
            <person name="Kent W.J."/>
            <person name="Lesk A."/>
            <person name="Nelson D.L."/>
            <person name="O'brien W.E."/>
            <person name="Pruefer K."/>
            <person name="Stenson P.D."/>
            <person name="Wallace J.C."/>
            <person name="Ke H."/>
            <person name="Liu X.-M."/>
            <person name="Wang P."/>
            <person name="Xiang A.P."/>
            <person name="Yang F."/>
            <person name="Barber G.P."/>
            <person name="Haussler D."/>
            <person name="Karolchik D."/>
            <person name="Kern A.D."/>
            <person name="Kuhn R.M."/>
            <person name="Smith K.E."/>
            <person name="Zwieg A.S."/>
        </authorList>
    </citation>
    <scope>NUCLEOTIDE SEQUENCE [LARGE SCALE GENOMIC DNA]</scope>
    <source>
        <strain evidence="2">17573</strain>
    </source>
</reference>
<dbReference type="Proteomes" id="UP000006718">
    <property type="component" value="Chromosome 16"/>
</dbReference>
<dbReference type="GeneTree" id="ENSGT00910000147258"/>
<dbReference type="VEuPathDB" id="HostDB:ENSMMUG00000052220"/>
<dbReference type="AlphaFoldDB" id="A0A5F8ACZ4"/>
<dbReference type="Ensembl" id="ENSMMUT00000081563.1">
    <property type="protein sequence ID" value="ENSMMUP00000074836.1"/>
    <property type="gene ID" value="ENSMMUG00000052220.1"/>
</dbReference>
<reference evidence="1" key="4">
    <citation type="submission" date="2025-09" db="UniProtKB">
        <authorList>
            <consortium name="Ensembl"/>
        </authorList>
    </citation>
    <scope>IDENTIFICATION</scope>
    <source>
        <strain evidence="1">17573</strain>
    </source>
</reference>
<dbReference type="InParanoid" id="A0A5F8ACZ4"/>
<name>A0A5F8ACZ4_MACMU</name>
<reference evidence="1" key="2">
    <citation type="submission" date="2019-01" db="EMBL/GenBank/DDBJ databases">
        <authorList>
            <person name="Graves T."/>
            <person name="Eichler E.E."/>
            <person name="Wilson R.K."/>
        </authorList>
    </citation>
    <scope>NUCLEOTIDE SEQUENCE [LARGE SCALE GENOMIC DNA]</scope>
    <source>
        <strain evidence="1">17573</strain>
    </source>
</reference>